<dbReference type="CDD" id="cd00317">
    <property type="entry name" value="cyclophilin"/>
    <property type="match status" value="1"/>
</dbReference>
<dbReference type="InterPro" id="IPR029000">
    <property type="entry name" value="Cyclophilin-like_dom_sf"/>
</dbReference>
<evidence type="ECO:0000313" key="7">
    <source>
        <dbReference type="Proteomes" id="UP001148313"/>
    </source>
</evidence>
<dbReference type="EMBL" id="JAPJZH010000001">
    <property type="protein sequence ID" value="MDA4843920.1"/>
    <property type="molecule type" value="Genomic_DNA"/>
</dbReference>
<comment type="function">
    <text evidence="4">PPIases accelerate the folding of proteins. It catalyzes the cis-trans isomerization of proline imidic peptide bonds in oligopeptides.</text>
</comment>
<dbReference type="Proteomes" id="UP001148313">
    <property type="component" value="Unassembled WGS sequence"/>
</dbReference>
<organism evidence="6 7">
    <name type="scientific">Hoeflea poritis</name>
    <dbReference type="NCBI Taxonomy" id="2993659"/>
    <lineage>
        <taxon>Bacteria</taxon>
        <taxon>Pseudomonadati</taxon>
        <taxon>Pseudomonadota</taxon>
        <taxon>Alphaproteobacteria</taxon>
        <taxon>Hyphomicrobiales</taxon>
        <taxon>Rhizobiaceae</taxon>
        <taxon>Hoeflea</taxon>
    </lineage>
</organism>
<dbReference type="InterPro" id="IPR002130">
    <property type="entry name" value="Cyclophilin-type_PPIase_dom"/>
</dbReference>
<dbReference type="Gene3D" id="2.40.100.10">
    <property type="entry name" value="Cyclophilin-like"/>
    <property type="match status" value="1"/>
</dbReference>
<comment type="catalytic activity">
    <reaction evidence="4">
        <text>[protein]-peptidylproline (omega=180) = [protein]-peptidylproline (omega=0)</text>
        <dbReference type="Rhea" id="RHEA:16237"/>
        <dbReference type="Rhea" id="RHEA-COMP:10747"/>
        <dbReference type="Rhea" id="RHEA-COMP:10748"/>
        <dbReference type="ChEBI" id="CHEBI:83833"/>
        <dbReference type="ChEBI" id="CHEBI:83834"/>
        <dbReference type="EC" id="5.2.1.8"/>
    </reaction>
</comment>
<reference evidence="6" key="1">
    <citation type="submission" date="2022-11" db="EMBL/GenBank/DDBJ databases">
        <title>Hoeflea poritis sp. nov., isolated from scleractinian coral Porites lutea.</title>
        <authorList>
            <person name="Zhang G."/>
            <person name="Wei Q."/>
            <person name="Cai L."/>
        </authorList>
    </citation>
    <scope>NUCLEOTIDE SEQUENCE</scope>
    <source>
        <strain evidence="6">E7-10</strain>
    </source>
</reference>
<dbReference type="PRINTS" id="PR00153">
    <property type="entry name" value="CSAPPISMRASE"/>
</dbReference>
<sequence length="191" mass="20891">MKFLRPLAVAALLAIGILSLARADMDPENKMTITLKDGDVVIELLPDVAPEHVKRIKDLANAGRYDNVAFHRVIDGFMAQTGDVEYGNLEDGYNARLVGTGGSRDGNLRQEFSDIPFEPGVVGMARSSHPDTANSQFFIMFERVGSLDGKYTVFGRVVDGMEHINNIKRGNDAANGAVQNPDRMIKVRVGE</sequence>
<keyword evidence="7" id="KW-1185">Reference proteome</keyword>
<feature type="chain" id="PRO_5044952433" description="Peptidyl-prolyl cis-trans isomerase" evidence="4">
    <location>
        <begin position="24"/>
        <end position="191"/>
    </location>
</feature>
<comment type="caution">
    <text evidence="6">The sequence shown here is derived from an EMBL/GenBank/DDBJ whole genome shotgun (WGS) entry which is preliminary data.</text>
</comment>
<evidence type="ECO:0000256" key="3">
    <source>
        <dbReference type="ARBA" id="ARBA00023235"/>
    </source>
</evidence>
<feature type="domain" description="PPIase cyclophilin-type" evidence="5">
    <location>
        <begin position="38"/>
        <end position="187"/>
    </location>
</feature>
<proteinExistence type="inferred from homology"/>
<comment type="similarity">
    <text evidence="1 4">Belongs to the cyclophilin-type PPIase family.</text>
</comment>
<keyword evidence="2 4" id="KW-0697">Rotamase</keyword>
<accession>A0ABT4VGU4</accession>
<keyword evidence="3 4" id="KW-0413">Isomerase</keyword>
<protein>
    <recommendedName>
        <fullName evidence="4">Peptidyl-prolyl cis-trans isomerase</fullName>
        <shortName evidence="4">PPIase</shortName>
        <ecNumber evidence="4">5.2.1.8</ecNumber>
    </recommendedName>
</protein>
<evidence type="ECO:0000259" key="5">
    <source>
        <dbReference type="PROSITE" id="PS50072"/>
    </source>
</evidence>
<dbReference type="GO" id="GO:0016853">
    <property type="term" value="F:isomerase activity"/>
    <property type="evidence" value="ECO:0007669"/>
    <property type="project" value="UniProtKB-KW"/>
</dbReference>
<keyword evidence="4" id="KW-0732">Signal</keyword>
<dbReference type="PROSITE" id="PS00170">
    <property type="entry name" value="CSA_PPIASE_1"/>
    <property type="match status" value="1"/>
</dbReference>
<evidence type="ECO:0000256" key="2">
    <source>
        <dbReference type="ARBA" id="ARBA00023110"/>
    </source>
</evidence>
<dbReference type="SUPFAM" id="SSF50891">
    <property type="entry name" value="Cyclophilin-like"/>
    <property type="match status" value="1"/>
</dbReference>
<feature type="signal peptide" evidence="4">
    <location>
        <begin position="1"/>
        <end position="23"/>
    </location>
</feature>
<gene>
    <name evidence="6" type="ORF">OOZ53_01100</name>
</gene>
<dbReference type="PANTHER" id="PTHR45625:SF4">
    <property type="entry name" value="PEPTIDYLPROLYL ISOMERASE DOMAIN AND WD REPEAT-CONTAINING PROTEIN 1"/>
    <property type="match status" value="1"/>
</dbReference>
<evidence type="ECO:0000256" key="4">
    <source>
        <dbReference type="RuleBase" id="RU363019"/>
    </source>
</evidence>
<dbReference type="InterPro" id="IPR020892">
    <property type="entry name" value="Cyclophilin-type_PPIase_CS"/>
</dbReference>
<dbReference type="RefSeq" id="WP_271087434.1">
    <property type="nucleotide sequence ID" value="NZ_JAPJZH010000001.1"/>
</dbReference>
<evidence type="ECO:0000256" key="1">
    <source>
        <dbReference type="ARBA" id="ARBA00007365"/>
    </source>
</evidence>
<name>A0ABT4VGU4_9HYPH</name>
<dbReference type="PROSITE" id="PS50072">
    <property type="entry name" value="CSA_PPIASE_2"/>
    <property type="match status" value="1"/>
</dbReference>
<evidence type="ECO:0000313" key="6">
    <source>
        <dbReference type="EMBL" id="MDA4843920.1"/>
    </source>
</evidence>
<dbReference type="InterPro" id="IPR044666">
    <property type="entry name" value="Cyclophilin_A-like"/>
</dbReference>
<dbReference type="PANTHER" id="PTHR45625">
    <property type="entry name" value="PEPTIDYL-PROLYL CIS-TRANS ISOMERASE-RELATED"/>
    <property type="match status" value="1"/>
</dbReference>
<dbReference type="EC" id="5.2.1.8" evidence="4"/>
<dbReference type="Pfam" id="PF00160">
    <property type="entry name" value="Pro_isomerase"/>
    <property type="match status" value="1"/>
</dbReference>